<evidence type="ECO:0000256" key="3">
    <source>
        <dbReference type="ARBA" id="ARBA00022691"/>
    </source>
</evidence>
<dbReference type="GO" id="GO:0032259">
    <property type="term" value="P:methylation"/>
    <property type="evidence" value="ECO:0007669"/>
    <property type="project" value="UniProtKB-KW"/>
</dbReference>
<dbReference type="InterPro" id="IPR012327">
    <property type="entry name" value="MeTrfase_D12"/>
</dbReference>
<dbReference type="EMBL" id="PHFL01000058">
    <property type="protein sequence ID" value="RFM23791.1"/>
    <property type="molecule type" value="Genomic_DNA"/>
</dbReference>
<proteinExistence type="predicted"/>
<dbReference type="InterPro" id="IPR029063">
    <property type="entry name" value="SAM-dependent_MTases_sf"/>
</dbReference>
<gene>
    <name evidence="4" type="ORF">D0433_09160</name>
</gene>
<dbReference type="Gene3D" id="3.40.50.150">
    <property type="entry name" value="Vaccinia Virus protein VP39"/>
    <property type="match status" value="1"/>
</dbReference>
<evidence type="ECO:0000256" key="1">
    <source>
        <dbReference type="ARBA" id="ARBA00022603"/>
    </source>
</evidence>
<dbReference type="Proteomes" id="UP000266389">
    <property type="component" value="Unassembled WGS sequence"/>
</dbReference>
<dbReference type="Pfam" id="PF02086">
    <property type="entry name" value="MethyltransfD12"/>
    <property type="match status" value="1"/>
</dbReference>
<keyword evidence="2" id="KW-0808">Transferase</keyword>
<evidence type="ECO:0000313" key="4">
    <source>
        <dbReference type="EMBL" id="RFM23791.1"/>
    </source>
</evidence>
<protein>
    <recommendedName>
        <fullName evidence="6">DNA adenine methylase</fullName>
    </recommendedName>
</protein>
<dbReference type="SUPFAM" id="SSF53335">
    <property type="entry name" value="S-adenosyl-L-methionine-dependent methyltransferases"/>
    <property type="match status" value="1"/>
</dbReference>
<dbReference type="PRINTS" id="PR00505">
    <property type="entry name" value="D12N6MTFRASE"/>
</dbReference>
<comment type="caution">
    <text evidence="4">The sequence shown here is derived from an EMBL/GenBank/DDBJ whole genome shotgun (WGS) entry which is preliminary data.</text>
</comment>
<keyword evidence="3" id="KW-0949">S-adenosyl-L-methionine</keyword>
<keyword evidence="1" id="KW-0489">Methyltransferase</keyword>
<dbReference type="AlphaFoldDB" id="A0A395LZD6"/>
<dbReference type="GO" id="GO:0009007">
    <property type="term" value="F:site-specific DNA-methyltransferase (adenine-specific) activity"/>
    <property type="evidence" value="ECO:0007669"/>
    <property type="project" value="UniProtKB-EC"/>
</dbReference>
<dbReference type="GO" id="GO:0009307">
    <property type="term" value="P:DNA restriction-modification system"/>
    <property type="evidence" value="ECO:0007669"/>
    <property type="project" value="InterPro"/>
</dbReference>
<evidence type="ECO:0008006" key="6">
    <source>
        <dbReference type="Google" id="ProtNLM"/>
    </source>
</evidence>
<sequence length="76" mass="8863">MTKAKPFIKWVGGKTQLLEQFENYYPIELRQGLIRRYVEPFLGGGAPFFELSQHYNITHASLLELSITNYTNEPKE</sequence>
<accession>A0A395LZD6</accession>
<name>A0A395LZD6_9BACT</name>
<organism evidence="4 5">
    <name type="scientific">Candidatus Thermochlorobacter aerophilus</name>
    <dbReference type="NCBI Taxonomy" id="1868324"/>
    <lineage>
        <taxon>Bacteria</taxon>
        <taxon>Pseudomonadati</taxon>
        <taxon>Chlorobiota</taxon>
        <taxon>Chlorobiia</taxon>
        <taxon>Chlorobiales</taxon>
        <taxon>Candidatus Thermochlorobacteriaceae</taxon>
        <taxon>Candidatus Thermochlorobacter</taxon>
    </lineage>
</organism>
<reference evidence="4 5" key="1">
    <citation type="journal article" date="2011" name="ISME J.">
        <title>Community ecology of hot spring cyanobacterial mats: predominant populations and their functional potential.</title>
        <authorList>
            <person name="Klatt C.G."/>
            <person name="Wood J.M."/>
            <person name="Rusch D.B."/>
            <person name="Bateson M.M."/>
            <person name="Hamamura N."/>
            <person name="Heidelberg J.F."/>
            <person name="Grossman A.R."/>
            <person name="Bhaya D."/>
            <person name="Cohan F.M."/>
            <person name="Kuhl M."/>
            <person name="Bryant D.A."/>
            <person name="Ward D.M."/>
        </authorList>
    </citation>
    <scope>NUCLEOTIDE SEQUENCE [LARGE SCALE GENOMIC DNA]</scope>
    <source>
        <strain evidence="4">OS</strain>
    </source>
</reference>
<evidence type="ECO:0000256" key="2">
    <source>
        <dbReference type="ARBA" id="ARBA00022679"/>
    </source>
</evidence>
<evidence type="ECO:0000313" key="5">
    <source>
        <dbReference type="Proteomes" id="UP000266389"/>
    </source>
</evidence>